<dbReference type="GO" id="GO:0042626">
    <property type="term" value="F:ATPase-coupled transmembrane transporter activity"/>
    <property type="evidence" value="ECO:0007669"/>
    <property type="project" value="TreeGrafter"/>
</dbReference>
<comment type="subcellular location">
    <subcellularLocation>
        <location evidence="1">Cell membrane</location>
        <topology evidence="1">Peripheral membrane protein</topology>
    </subcellularLocation>
</comment>
<evidence type="ECO:0000313" key="11">
    <source>
        <dbReference type="Proteomes" id="UP001285636"/>
    </source>
</evidence>
<keyword evidence="7" id="KW-1278">Translocase</keyword>
<dbReference type="AlphaFoldDB" id="A0AAJ2NRK6"/>
<accession>A0AAJ2NRK6</accession>
<dbReference type="GO" id="GO:0015087">
    <property type="term" value="F:cobalt ion transmembrane transporter activity"/>
    <property type="evidence" value="ECO:0007669"/>
    <property type="project" value="UniProtKB-ARBA"/>
</dbReference>
<dbReference type="FunFam" id="3.40.50.300:FF:000224">
    <property type="entry name" value="Energy-coupling factor transporter ATP-binding protein EcfA"/>
    <property type="match status" value="1"/>
</dbReference>
<dbReference type="PROSITE" id="PS00211">
    <property type="entry name" value="ABC_TRANSPORTER_1"/>
    <property type="match status" value="1"/>
</dbReference>
<keyword evidence="4" id="KW-1003">Cell membrane</keyword>
<dbReference type="PROSITE" id="PS50893">
    <property type="entry name" value="ABC_TRANSPORTER_2"/>
    <property type="match status" value="1"/>
</dbReference>
<gene>
    <name evidence="10" type="ORF">RYX45_18690</name>
</gene>
<dbReference type="NCBIfam" id="NF010167">
    <property type="entry name" value="PRK13648.1"/>
    <property type="match status" value="1"/>
</dbReference>
<keyword evidence="8" id="KW-0472">Membrane</keyword>
<dbReference type="RefSeq" id="WP_323467643.1">
    <property type="nucleotide sequence ID" value="NZ_CP144224.1"/>
</dbReference>
<dbReference type="CDD" id="cd03225">
    <property type="entry name" value="ABC_cobalt_CbiO_domain1"/>
    <property type="match status" value="1"/>
</dbReference>
<sequence>MSAFIELKEVSFQYEESKDPALHDLTISFNRKEWVSILGRNGSGKSTFGRLINGLLTPQEGKVIVDGFHTSSEDELWQVRKRVGMIFQNPDHQFVATTVRDDIAFGLENQGIPREEMISRIEKYSHLIGVSHLLDAEPHRLSGGQKQRVAIAGIIALEPDLIIFDEATSMLDPSGRKDVMKTMKMLHDRGMAIMTITHDMEEAVMAERVLIFENGQIKADGPPKEVFQSSEQLEAAGLKVPFSVRVAHELEQKGIRFEQLPLTEGELVRALWTFHSKA</sequence>
<evidence type="ECO:0000313" key="10">
    <source>
        <dbReference type="EMBL" id="MDV2887216.1"/>
    </source>
</evidence>
<evidence type="ECO:0000256" key="4">
    <source>
        <dbReference type="ARBA" id="ARBA00022475"/>
    </source>
</evidence>
<dbReference type="Pfam" id="PF00005">
    <property type="entry name" value="ABC_tran"/>
    <property type="match status" value="1"/>
</dbReference>
<evidence type="ECO:0000256" key="2">
    <source>
        <dbReference type="ARBA" id="ARBA00005417"/>
    </source>
</evidence>
<dbReference type="InterPro" id="IPR027417">
    <property type="entry name" value="P-loop_NTPase"/>
</dbReference>
<dbReference type="Proteomes" id="UP001285636">
    <property type="component" value="Unassembled WGS sequence"/>
</dbReference>
<dbReference type="GO" id="GO:0005524">
    <property type="term" value="F:ATP binding"/>
    <property type="evidence" value="ECO:0007669"/>
    <property type="project" value="UniProtKB-KW"/>
</dbReference>
<protein>
    <submittedName>
        <fullName evidence="10">Energy-coupling factor transporter ATPase</fullName>
    </submittedName>
</protein>
<dbReference type="InterPro" id="IPR015856">
    <property type="entry name" value="ABC_transpr_CbiO/EcfA_su"/>
</dbReference>
<evidence type="ECO:0000256" key="1">
    <source>
        <dbReference type="ARBA" id="ARBA00004202"/>
    </source>
</evidence>
<dbReference type="InterPro" id="IPR050095">
    <property type="entry name" value="ECF_ABC_transporter_ATP-bd"/>
</dbReference>
<dbReference type="GO" id="GO:0043190">
    <property type="term" value="C:ATP-binding cassette (ABC) transporter complex"/>
    <property type="evidence" value="ECO:0007669"/>
    <property type="project" value="TreeGrafter"/>
</dbReference>
<keyword evidence="3" id="KW-0813">Transport</keyword>
<dbReference type="SUPFAM" id="SSF52540">
    <property type="entry name" value="P-loop containing nucleoside triphosphate hydrolases"/>
    <property type="match status" value="1"/>
</dbReference>
<dbReference type="PANTHER" id="PTHR43553">
    <property type="entry name" value="HEAVY METAL TRANSPORTER"/>
    <property type="match status" value="1"/>
</dbReference>
<reference evidence="10" key="1">
    <citation type="submission" date="2023-10" db="EMBL/GenBank/DDBJ databases">
        <title>Screening of Alkalihalophilus pseudofirmusBZ-TG-HK211 and Its Alleviation of Salt Stress on Rapeseed Growth.</title>
        <authorList>
            <person name="Zhao B."/>
            <person name="Guo T."/>
        </authorList>
    </citation>
    <scope>NUCLEOTIDE SEQUENCE</scope>
    <source>
        <strain evidence="10">BZ-TG-HK211</strain>
    </source>
</reference>
<dbReference type="NCBIfam" id="TIGR04520">
    <property type="entry name" value="ECF_ATPase_1"/>
    <property type="match status" value="1"/>
</dbReference>
<keyword evidence="5" id="KW-0547">Nucleotide-binding</keyword>
<proteinExistence type="inferred from homology"/>
<feature type="domain" description="ABC transporter" evidence="9">
    <location>
        <begin position="5"/>
        <end position="239"/>
    </location>
</feature>
<name>A0AAJ2NRK6_ALKPS</name>
<dbReference type="GO" id="GO:0016887">
    <property type="term" value="F:ATP hydrolysis activity"/>
    <property type="evidence" value="ECO:0007669"/>
    <property type="project" value="InterPro"/>
</dbReference>
<dbReference type="InterPro" id="IPR017871">
    <property type="entry name" value="ABC_transporter-like_CS"/>
</dbReference>
<evidence type="ECO:0000256" key="5">
    <source>
        <dbReference type="ARBA" id="ARBA00022741"/>
    </source>
</evidence>
<dbReference type="PANTHER" id="PTHR43553:SF24">
    <property type="entry name" value="ENERGY-COUPLING FACTOR TRANSPORTER ATP-BINDING PROTEIN ECFA1"/>
    <property type="match status" value="1"/>
</dbReference>
<dbReference type="InterPro" id="IPR030947">
    <property type="entry name" value="EcfA_1"/>
</dbReference>
<evidence type="ECO:0000256" key="7">
    <source>
        <dbReference type="ARBA" id="ARBA00022967"/>
    </source>
</evidence>
<evidence type="ECO:0000259" key="9">
    <source>
        <dbReference type="PROSITE" id="PS50893"/>
    </source>
</evidence>
<dbReference type="EMBL" id="JAWJAY010000009">
    <property type="protein sequence ID" value="MDV2887216.1"/>
    <property type="molecule type" value="Genomic_DNA"/>
</dbReference>
<evidence type="ECO:0000256" key="8">
    <source>
        <dbReference type="ARBA" id="ARBA00023136"/>
    </source>
</evidence>
<comment type="similarity">
    <text evidence="2">Belongs to the ABC transporter superfamily.</text>
</comment>
<dbReference type="InterPro" id="IPR003439">
    <property type="entry name" value="ABC_transporter-like_ATP-bd"/>
</dbReference>
<dbReference type="Gene3D" id="3.40.50.300">
    <property type="entry name" value="P-loop containing nucleotide triphosphate hydrolases"/>
    <property type="match status" value="1"/>
</dbReference>
<organism evidence="10 11">
    <name type="scientific">Alkalihalophilus pseudofirmus</name>
    <name type="common">Bacillus pseudofirmus</name>
    <dbReference type="NCBI Taxonomy" id="79885"/>
    <lineage>
        <taxon>Bacteria</taxon>
        <taxon>Bacillati</taxon>
        <taxon>Bacillota</taxon>
        <taxon>Bacilli</taxon>
        <taxon>Bacillales</taxon>
        <taxon>Bacillaceae</taxon>
        <taxon>Alkalihalophilus</taxon>
    </lineage>
</organism>
<evidence type="ECO:0000256" key="6">
    <source>
        <dbReference type="ARBA" id="ARBA00022840"/>
    </source>
</evidence>
<evidence type="ECO:0000256" key="3">
    <source>
        <dbReference type="ARBA" id="ARBA00022448"/>
    </source>
</evidence>
<dbReference type="SMART" id="SM00382">
    <property type="entry name" value="AAA"/>
    <property type="match status" value="1"/>
</dbReference>
<dbReference type="InterPro" id="IPR003593">
    <property type="entry name" value="AAA+_ATPase"/>
</dbReference>
<keyword evidence="6" id="KW-0067">ATP-binding</keyword>
<comment type="caution">
    <text evidence="10">The sequence shown here is derived from an EMBL/GenBank/DDBJ whole genome shotgun (WGS) entry which is preliminary data.</text>
</comment>